<keyword evidence="3" id="KW-1185">Reference proteome</keyword>
<reference evidence="2 3" key="1">
    <citation type="submission" date="2015-12" db="EMBL/GenBank/DDBJ databases">
        <title>The genome of Folsomia candida.</title>
        <authorList>
            <person name="Faddeeva A."/>
            <person name="Derks M.F."/>
            <person name="Anvar Y."/>
            <person name="Smit S."/>
            <person name="Van Straalen N."/>
            <person name="Roelofs D."/>
        </authorList>
    </citation>
    <scope>NUCLEOTIDE SEQUENCE [LARGE SCALE GENOMIC DNA]</scope>
    <source>
        <strain evidence="2 3">VU population</strain>
        <tissue evidence="2">Whole body</tissue>
    </source>
</reference>
<dbReference type="PANTHER" id="PTHR46579">
    <property type="entry name" value="F5/8 TYPE C DOMAIN-CONTAINING PROTEIN-RELATED"/>
    <property type="match status" value="1"/>
</dbReference>
<proteinExistence type="predicted"/>
<sequence>MSGRKSYKNYFRSPGGEYSTTVPRRTRARVMCMTSRRSLITSASQHDNDGAETRGLDDEALDDSIDAGYDENSTNFEQNLNEDESQPNISDDESSFLESSDEDTIPEDLANLLYPTAKVTSRESCLLIFAFAIRHKLTKSAMNDLLSLINFHLPFGATIPSCTYLLDKSIGLDFGSATKNIYCEQCESLVEGNSEQCKSCQTVLEPNQLVKNGRFFVSFKIKNLMENLLQKVEVQRSLLKNINRRSNPCNADIHDITDGNLYKRLGLKPSDITCSMNSDGIAIFKSSQFSIWPLLISINELDYPLRRKNTLLAGLWFGTKKPNFDTFLGPLVDQSQELAEFGIEWKTDNKVYRSKVFFTMFSAVSVARCQIQFINQFNGEYSCPWCLAKGETYHLSERSHKWIFDPTEKAIKRSHTQFTNHLRSLQEQLENGTSVSTVFGVKGASKLLLILKFDIVQGFTFDYMHTCLLGVVRTLTLAWLDSKQHNEQFYIGNRSEEINMRIKLCKVPLDCRRTLRGLKDVKYWKARNISGNLLLPSVFFPKTKSNTKTLSTQGN</sequence>
<gene>
    <name evidence="2" type="ORF">Fcan01_23973</name>
</gene>
<organism evidence="2 3">
    <name type="scientific">Folsomia candida</name>
    <name type="common">Springtail</name>
    <dbReference type="NCBI Taxonomy" id="158441"/>
    <lineage>
        <taxon>Eukaryota</taxon>
        <taxon>Metazoa</taxon>
        <taxon>Ecdysozoa</taxon>
        <taxon>Arthropoda</taxon>
        <taxon>Hexapoda</taxon>
        <taxon>Collembola</taxon>
        <taxon>Entomobryomorpha</taxon>
        <taxon>Isotomoidea</taxon>
        <taxon>Isotomidae</taxon>
        <taxon>Proisotominae</taxon>
        <taxon>Folsomia</taxon>
    </lineage>
</organism>
<protein>
    <submittedName>
        <fullName evidence="2">Uncharacterized protein</fullName>
    </submittedName>
</protein>
<evidence type="ECO:0000256" key="1">
    <source>
        <dbReference type="SAM" id="MobiDB-lite"/>
    </source>
</evidence>
<dbReference type="Proteomes" id="UP000198287">
    <property type="component" value="Unassembled WGS sequence"/>
</dbReference>
<evidence type="ECO:0000313" key="2">
    <source>
        <dbReference type="EMBL" id="OXA41201.1"/>
    </source>
</evidence>
<dbReference type="InterPro" id="IPR004242">
    <property type="entry name" value="Transposase_21"/>
</dbReference>
<feature type="region of interest" description="Disordered" evidence="1">
    <location>
        <begin position="1"/>
        <end position="23"/>
    </location>
</feature>
<dbReference type="PANTHER" id="PTHR46579:SF1">
    <property type="entry name" value="F5_8 TYPE C DOMAIN-CONTAINING PROTEIN"/>
    <property type="match status" value="1"/>
</dbReference>
<dbReference type="OMA" id="MAPNISH"/>
<feature type="region of interest" description="Disordered" evidence="1">
    <location>
        <begin position="39"/>
        <end position="58"/>
    </location>
</feature>
<feature type="region of interest" description="Disordered" evidence="1">
    <location>
        <begin position="63"/>
        <end position="101"/>
    </location>
</feature>
<dbReference type="OrthoDB" id="7549404at2759"/>
<dbReference type="Pfam" id="PF02992">
    <property type="entry name" value="Transposase_21"/>
    <property type="match status" value="1"/>
</dbReference>
<evidence type="ECO:0000313" key="3">
    <source>
        <dbReference type="Proteomes" id="UP000198287"/>
    </source>
</evidence>
<accession>A0A226D9A6</accession>
<feature type="compositionally biased region" description="Acidic residues" evidence="1">
    <location>
        <begin position="80"/>
        <end position="101"/>
    </location>
</feature>
<dbReference type="AlphaFoldDB" id="A0A226D9A6"/>
<name>A0A226D9A6_FOLCA</name>
<dbReference type="EMBL" id="LNIX01000030">
    <property type="protein sequence ID" value="OXA41201.1"/>
    <property type="molecule type" value="Genomic_DNA"/>
</dbReference>
<comment type="caution">
    <text evidence="2">The sequence shown here is derived from an EMBL/GenBank/DDBJ whole genome shotgun (WGS) entry which is preliminary data.</text>
</comment>
<feature type="compositionally biased region" description="Basic and acidic residues" evidence="1">
    <location>
        <begin position="46"/>
        <end position="57"/>
    </location>
</feature>